<name>A0A943I3R0_9FIRM</name>
<feature type="transmembrane region" description="Helical" evidence="1">
    <location>
        <begin position="57"/>
        <end position="81"/>
    </location>
</feature>
<feature type="transmembrane region" description="Helical" evidence="1">
    <location>
        <begin position="120"/>
        <end position="143"/>
    </location>
</feature>
<comment type="caution">
    <text evidence="2">The sequence shown here is derived from an EMBL/GenBank/DDBJ whole genome shotgun (WGS) entry which is preliminary data.</text>
</comment>
<dbReference type="AlphaFoldDB" id="A0A943I3R0"/>
<keyword evidence="1" id="KW-0812">Transmembrane</keyword>
<evidence type="ECO:0000256" key="1">
    <source>
        <dbReference type="SAM" id="Phobius"/>
    </source>
</evidence>
<sequence length="156" mass="17109">MAFALMVQQLRLLLPLPPFVMTLIIGSLVNLSLVLAARFTAPAVLWAMSAALPAAAFMQGHLTLPIMIPVVFFSNAAYAFFCKASQRACLRILVAPLLKASCMTAGFFAVSTLFQIGPQLVWRFLLIYGGLQWATSFLGCLFFELMDRRLSGKESV</sequence>
<keyword evidence="1" id="KW-1133">Transmembrane helix</keyword>
<feature type="transmembrane region" description="Helical" evidence="1">
    <location>
        <begin position="93"/>
        <end position="114"/>
    </location>
</feature>
<dbReference type="EMBL" id="JAGZCZ010000002">
    <property type="protein sequence ID" value="MBS5519112.1"/>
    <property type="molecule type" value="Genomic_DNA"/>
</dbReference>
<protein>
    <submittedName>
        <fullName evidence="2">Uncharacterized protein</fullName>
    </submittedName>
</protein>
<organism evidence="2 3">
    <name type="scientific">Acidaminococcus intestini</name>
    <dbReference type="NCBI Taxonomy" id="187327"/>
    <lineage>
        <taxon>Bacteria</taxon>
        <taxon>Bacillati</taxon>
        <taxon>Bacillota</taxon>
        <taxon>Negativicutes</taxon>
        <taxon>Acidaminococcales</taxon>
        <taxon>Acidaminococcaceae</taxon>
        <taxon>Acidaminococcus</taxon>
    </lineage>
</organism>
<gene>
    <name evidence="2" type="ORF">KHX13_02060</name>
</gene>
<dbReference type="Proteomes" id="UP000754226">
    <property type="component" value="Unassembled WGS sequence"/>
</dbReference>
<keyword evidence="1" id="KW-0472">Membrane</keyword>
<evidence type="ECO:0000313" key="2">
    <source>
        <dbReference type="EMBL" id="MBS5519112.1"/>
    </source>
</evidence>
<evidence type="ECO:0000313" key="3">
    <source>
        <dbReference type="Proteomes" id="UP000754226"/>
    </source>
</evidence>
<proteinExistence type="predicted"/>
<reference evidence="2" key="1">
    <citation type="submission" date="2021-02" db="EMBL/GenBank/DDBJ databases">
        <title>Infant gut strain persistence is associated with maternal origin, phylogeny, and functional potential including surface adhesion and iron acquisition.</title>
        <authorList>
            <person name="Lou Y.C."/>
        </authorList>
    </citation>
    <scope>NUCLEOTIDE SEQUENCE</scope>
    <source>
        <strain evidence="2">L3_106_000M1_dasL3_106_000M1_concoct_15</strain>
    </source>
</reference>
<feature type="transmembrane region" description="Helical" evidence="1">
    <location>
        <begin position="12"/>
        <end position="37"/>
    </location>
</feature>
<accession>A0A943I3R0</accession>